<dbReference type="InterPro" id="IPR036236">
    <property type="entry name" value="Znf_C2H2_sf"/>
</dbReference>
<dbReference type="PANTHER" id="PTHR45718:SF4">
    <property type="entry name" value="TRANSCRIPTIONAL ACTIVATOR CUBITUS INTERRUPTUS"/>
    <property type="match status" value="1"/>
</dbReference>
<feature type="domain" description="C2H2-type" evidence="8">
    <location>
        <begin position="358"/>
        <end position="387"/>
    </location>
</feature>
<dbReference type="EMBL" id="LC328943">
    <property type="protein sequence ID" value="BBA71965.1"/>
    <property type="molecule type" value="mRNA"/>
</dbReference>
<proteinExistence type="evidence at transcript level"/>
<dbReference type="GO" id="GO:0008270">
    <property type="term" value="F:zinc ion binding"/>
    <property type="evidence" value="ECO:0007669"/>
    <property type="project" value="UniProtKB-KW"/>
</dbReference>
<name>A0A2Z5SQS7_9BILA</name>
<evidence type="ECO:0000256" key="6">
    <source>
        <dbReference type="ARBA" id="ARBA00023242"/>
    </source>
</evidence>
<feature type="domain" description="C2H2-type" evidence="8">
    <location>
        <begin position="272"/>
        <end position="299"/>
    </location>
</feature>
<evidence type="ECO:0000313" key="9">
    <source>
        <dbReference type="EMBL" id="BBA71965.1"/>
    </source>
</evidence>
<dbReference type="Gene3D" id="3.30.160.60">
    <property type="entry name" value="Classic Zinc Finger"/>
    <property type="match status" value="4"/>
</dbReference>
<dbReference type="FunFam" id="3.30.160.60:FF:000630">
    <property type="entry name" value="Zinc finger protein 180"/>
    <property type="match status" value="1"/>
</dbReference>
<dbReference type="InterPro" id="IPR056436">
    <property type="entry name" value="Znf-C2H2_ZIC1-5/GLI1-3-like"/>
</dbReference>
<dbReference type="SMART" id="SM00355">
    <property type="entry name" value="ZnF_C2H2"/>
    <property type="match status" value="5"/>
</dbReference>
<keyword evidence="4 7" id="KW-0863">Zinc-finger</keyword>
<evidence type="ECO:0000256" key="7">
    <source>
        <dbReference type="PROSITE-ProRule" id="PRU00042"/>
    </source>
</evidence>
<dbReference type="AlphaFoldDB" id="A0A2Z5SQS7"/>
<feature type="domain" description="C2H2-type" evidence="8">
    <location>
        <begin position="330"/>
        <end position="357"/>
    </location>
</feature>
<dbReference type="SUPFAM" id="SSF57667">
    <property type="entry name" value="beta-beta-alpha zinc fingers"/>
    <property type="match status" value="2"/>
</dbReference>
<keyword evidence="6" id="KW-0539">Nucleus</keyword>
<evidence type="ECO:0000256" key="1">
    <source>
        <dbReference type="ARBA" id="ARBA00004123"/>
    </source>
</evidence>
<evidence type="ECO:0000256" key="3">
    <source>
        <dbReference type="ARBA" id="ARBA00022737"/>
    </source>
</evidence>
<dbReference type="PANTHER" id="PTHR45718">
    <property type="entry name" value="TRANSCRIPTIONAL ACTIVATOR CUBITUS INTERRUPTUS"/>
    <property type="match status" value="1"/>
</dbReference>
<accession>A0A2Z5SQS7</accession>
<organism evidence="9">
    <name type="scientific">Echinorhynchus gadi</name>
    <dbReference type="NCBI Taxonomy" id="57286"/>
    <lineage>
        <taxon>Eukaryota</taxon>
        <taxon>Metazoa</taxon>
        <taxon>Spiralia</taxon>
        <taxon>Lophotrochozoa</taxon>
        <taxon>Acanthocephala</taxon>
        <taxon>Palaeacanthocephala</taxon>
        <taxon>Echinorhynchida</taxon>
        <taxon>Echinorhynchidae</taxon>
        <taxon>Echinorhynchus</taxon>
    </lineage>
</organism>
<dbReference type="PROSITE" id="PS00028">
    <property type="entry name" value="ZINC_FINGER_C2H2_1"/>
    <property type="match status" value="3"/>
</dbReference>
<keyword evidence="3" id="KW-0677">Repeat</keyword>
<keyword evidence="5" id="KW-0862">Zinc</keyword>
<dbReference type="GO" id="GO:0000978">
    <property type="term" value="F:RNA polymerase II cis-regulatory region sequence-specific DNA binding"/>
    <property type="evidence" value="ECO:0007669"/>
    <property type="project" value="TreeGrafter"/>
</dbReference>
<dbReference type="FunFam" id="3.30.160.60:FF:000125">
    <property type="entry name" value="Putative zinc finger protein 143"/>
    <property type="match status" value="1"/>
</dbReference>
<dbReference type="Pfam" id="PF00096">
    <property type="entry name" value="zf-C2H2"/>
    <property type="match status" value="2"/>
</dbReference>
<dbReference type="InterPro" id="IPR013087">
    <property type="entry name" value="Znf_C2H2_type"/>
</dbReference>
<evidence type="ECO:0000256" key="5">
    <source>
        <dbReference type="ARBA" id="ARBA00022833"/>
    </source>
</evidence>
<dbReference type="GO" id="GO:0005634">
    <property type="term" value="C:nucleus"/>
    <property type="evidence" value="ECO:0007669"/>
    <property type="project" value="UniProtKB-SubCell"/>
</dbReference>
<evidence type="ECO:0000256" key="4">
    <source>
        <dbReference type="ARBA" id="ARBA00022771"/>
    </source>
</evidence>
<dbReference type="FunFam" id="3.30.160.60:FF:000031">
    <property type="entry name" value="GLI family zinc finger 3"/>
    <property type="match status" value="1"/>
</dbReference>
<comment type="subcellular location">
    <subcellularLocation>
        <location evidence="1">Nucleus</location>
    </subcellularLocation>
</comment>
<evidence type="ECO:0000259" key="8">
    <source>
        <dbReference type="PROSITE" id="PS50157"/>
    </source>
</evidence>
<dbReference type="Pfam" id="PF23561">
    <property type="entry name" value="zf-C2H2_15"/>
    <property type="match status" value="1"/>
</dbReference>
<protein>
    <submittedName>
        <fullName evidence="9">Zinc finger protein Zic</fullName>
    </submittedName>
</protein>
<keyword evidence="2" id="KW-0479">Metal-binding</keyword>
<dbReference type="GO" id="GO:0000981">
    <property type="term" value="F:DNA-binding transcription factor activity, RNA polymerase II-specific"/>
    <property type="evidence" value="ECO:0007669"/>
    <property type="project" value="TreeGrafter"/>
</dbReference>
<sequence length="391" mass="45628">MSTFSVLPMIRSDPARNSYGVSLHVSVPIHPPYGVAPPYHQDILPAQYHGSNEGNSSPYTNVRPDILNRDFRNEQMRNDGHNDFVNYEPSMFPEYPSTRSQYYDGSRLVHKPNYNTYQVSTYPSQHQYYTDPSIYNERIDYNDECGGPPPSQRFKYDPAISMLNNENIIEEPKINRWIENENFTIDIKRNAWAQFDYQEPIKQPPKYYRPSMGAGCKRKANDRPIVKTCGWQDEITESICNKSFDDVTMLASHLSNDHLGNGSSYRHVCHWIDCSRKHLPFKAKYKLVNHLRVHTGERPFRCEYPPCEKLFARSENLKIHSRVHTGEKPFQCPKCEKRFANSSDRKKHFHVHSESKPFQCPVQSCAKTYTHPSSLRKHIKRHEEEQGLSIL</sequence>
<feature type="domain" description="C2H2-type" evidence="8">
    <location>
        <begin position="300"/>
        <end position="329"/>
    </location>
</feature>
<reference evidence="9" key="1">
    <citation type="submission" date="2017-10" db="EMBL/GenBank/DDBJ databases">
        <title>Identification and characterization of novel evolutionarily conserved domains in Zic proteins.</title>
        <authorList>
            <person name="Aruga J."/>
            <person name="Tohmonda T."/>
            <person name="Kamiya A."/>
            <person name="Ishiguro A."/>
            <person name="Iwaki T."/>
        </authorList>
    </citation>
    <scope>NUCLEOTIDE SEQUENCE</scope>
</reference>
<dbReference type="InterPro" id="IPR043359">
    <property type="entry name" value="GLI-like"/>
</dbReference>
<dbReference type="PROSITE" id="PS50157">
    <property type="entry name" value="ZINC_FINGER_C2H2_2"/>
    <property type="match status" value="4"/>
</dbReference>
<evidence type="ECO:0000256" key="2">
    <source>
        <dbReference type="ARBA" id="ARBA00022723"/>
    </source>
</evidence>
<gene>
    <name evidence="9" type="primary">Zic</name>
</gene>